<keyword evidence="3" id="KW-1185">Reference proteome</keyword>
<dbReference type="PROSITE" id="PS51186">
    <property type="entry name" value="GNAT"/>
    <property type="match status" value="1"/>
</dbReference>
<dbReference type="EMBL" id="JALJOR010000013">
    <property type="protein sequence ID" value="KAK9806915.1"/>
    <property type="molecule type" value="Genomic_DNA"/>
</dbReference>
<dbReference type="CDD" id="cd04301">
    <property type="entry name" value="NAT_SF"/>
    <property type="match status" value="1"/>
</dbReference>
<accession>A0AAW1PEV8</accession>
<comment type="caution">
    <text evidence="2">The sequence shown here is derived from an EMBL/GenBank/DDBJ whole genome shotgun (WGS) entry which is preliminary data.</text>
</comment>
<protein>
    <recommendedName>
        <fullName evidence="1">N-acetyltransferase domain-containing protein</fullName>
    </recommendedName>
</protein>
<dbReference type="PANTHER" id="PTHR42919">
    <property type="entry name" value="N-ALPHA-ACETYLTRANSFERASE"/>
    <property type="match status" value="1"/>
</dbReference>
<name>A0AAW1PEV8_9CHLO</name>
<dbReference type="Proteomes" id="UP001489004">
    <property type="component" value="Unassembled WGS sequence"/>
</dbReference>
<dbReference type="GO" id="GO:0007064">
    <property type="term" value="P:mitotic sister chromatid cohesion"/>
    <property type="evidence" value="ECO:0007669"/>
    <property type="project" value="TreeGrafter"/>
</dbReference>
<dbReference type="PANTHER" id="PTHR42919:SF20">
    <property type="entry name" value="GCN5-RELATED N-ACETYLTRANSFERASE 10, CHLOROPLASTIC"/>
    <property type="match status" value="1"/>
</dbReference>
<organism evidence="2 3">
    <name type="scientific">[Myrmecia] bisecta</name>
    <dbReference type="NCBI Taxonomy" id="41462"/>
    <lineage>
        <taxon>Eukaryota</taxon>
        <taxon>Viridiplantae</taxon>
        <taxon>Chlorophyta</taxon>
        <taxon>core chlorophytes</taxon>
        <taxon>Trebouxiophyceae</taxon>
        <taxon>Trebouxiales</taxon>
        <taxon>Trebouxiaceae</taxon>
        <taxon>Myrmecia</taxon>
    </lineage>
</organism>
<dbReference type="GO" id="GO:0031415">
    <property type="term" value="C:NatA complex"/>
    <property type="evidence" value="ECO:0007669"/>
    <property type="project" value="TreeGrafter"/>
</dbReference>
<proteinExistence type="predicted"/>
<evidence type="ECO:0000313" key="3">
    <source>
        <dbReference type="Proteomes" id="UP001489004"/>
    </source>
</evidence>
<dbReference type="Gene3D" id="3.40.630.30">
    <property type="match status" value="1"/>
</dbReference>
<dbReference type="Pfam" id="PF00583">
    <property type="entry name" value="Acetyltransf_1"/>
    <property type="match status" value="1"/>
</dbReference>
<dbReference type="InterPro" id="IPR000182">
    <property type="entry name" value="GNAT_dom"/>
</dbReference>
<dbReference type="GO" id="GO:0008080">
    <property type="term" value="F:N-acetyltransferase activity"/>
    <property type="evidence" value="ECO:0007669"/>
    <property type="project" value="TreeGrafter"/>
</dbReference>
<evidence type="ECO:0000313" key="2">
    <source>
        <dbReference type="EMBL" id="KAK9806915.1"/>
    </source>
</evidence>
<evidence type="ECO:0000259" key="1">
    <source>
        <dbReference type="PROSITE" id="PS51186"/>
    </source>
</evidence>
<dbReference type="SUPFAM" id="SSF55729">
    <property type="entry name" value="Acyl-CoA N-acyltransferases (Nat)"/>
    <property type="match status" value="1"/>
</dbReference>
<dbReference type="InterPro" id="IPR051556">
    <property type="entry name" value="N-term/lysine_N-AcTrnsfr"/>
</dbReference>
<dbReference type="InterPro" id="IPR016181">
    <property type="entry name" value="Acyl_CoA_acyltransferase"/>
</dbReference>
<reference evidence="2 3" key="1">
    <citation type="journal article" date="2024" name="Nat. Commun.">
        <title>Phylogenomics reveals the evolutionary origins of lichenization in chlorophyte algae.</title>
        <authorList>
            <person name="Puginier C."/>
            <person name="Libourel C."/>
            <person name="Otte J."/>
            <person name="Skaloud P."/>
            <person name="Haon M."/>
            <person name="Grisel S."/>
            <person name="Petersen M."/>
            <person name="Berrin J.G."/>
            <person name="Delaux P.M."/>
            <person name="Dal Grande F."/>
            <person name="Keller J."/>
        </authorList>
    </citation>
    <scope>NUCLEOTIDE SEQUENCE [LARGE SCALE GENOMIC DNA]</scope>
    <source>
        <strain evidence="2 3">SAG 2043</strain>
    </source>
</reference>
<dbReference type="AlphaFoldDB" id="A0AAW1PEV8"/>
<sequence length="282" mass="31835">MQGVLAQSLLPVVEDHSAPATCFVRKHLSAKRAPRPWQFRDPLCLRSPPDRPRDCATRSTAQSALSTTGLVQTEAALPSLTDIIPFRPWAVPGTRWRVRPIREDEVPAVCRIQTEAFHEAHGFPPINALLHTIFQAEVLASLRQKLKYADRDNFVCLVAEDRHNPAGVLGVVEVSIVSEKEVLRAMRAAGEEIESYAYVACMAVSDAARRQGIASALLAGAERLVADRWVQGRVLLHVYCDNRPAVELYHRNSYQDVLHDPHWNALWGRRRRTLMCKELWRK</sequence>
<gene>
    <name evidence="2" type="ORF">WJX72_007351</name>
</gene>
<feature type="domain" description="N-acetyltransferase" evidence="1">
    <location>
        <begin position="96"/>
        <end position="273"/>
    </location>
</feature>